<keyword evidence="1" id="KW-0690">Ribosome biogenesis</keyword>
<reference evidence="6" key="1">
    <citation type="submission" date="2018-05" db="EMBL/GenBank/DDBJ databases">
        <authorList>
            <person name="Lanie J.A."/>
            <person name="Ng W.-L."/>
            <person name="Kazmierczak K.M."/>
            <person name="Andrzejewski T.M."/>
            <person name="Davidsen T.M."/>
            <person name="Wayne K.J."/>
            <person name="Tettelin H."/>
            <person name="Glass J.I."/>
            <person name="Rusch D."/>
            <person name="Podicherti R."/>
            <person name="Tsui H.-C.T."/>
            <person name="Winkler M.E."/>
        </authorList>
    </citation>
    <scope>NUCLEOTIDE SEQUENCE</scope>
</reference>
<evidence type="ECO:0000313" key="6">
    <source>
        <dbReference type="EMBL" id="SVD82229.1"/>
    </source>
</evidence>
<dbReference type="Gene3D" id="3.40.50.300">
    <property type="entry name" value="P-loop containing nucleotide triphosphate hydrolases"/>
    <property type="match status" value="2"/>
</dbReference>
<dbReference type="GO" id="GO:0005525">
    <property type="term" value="F:GTP binding"/>
    <property type="evidence" value="ECO:0007669"/>
    <property type="project" value="UniProtKB-KW"/>
</dbReference>
<evidence type="ECO:0000256" key="4">
    <source>
        <dbReference type="ARBA" id="ARBA00023134"/>
    </source>
</evidence>
<dbReference type="InterPro" id="IPR031166">
    <property type="entry name" value="G_ENGA"/>
</dbReference>
<keyword evidence="3" id="KW-0547">Nucleotide-binding</keyword>
<gene>
    <name evidence="6" type="ORF">METZ01_LOCUS435083</name>
</gene>
<dbReference type="PROSITE" id="PS51712">
    <property type="entry name" value="G_ENGA"/>
    <property type="match status" value="1"/>
</dbReference>
<proteinExistence type="predicted"/>
<dbReference type="FunFam" id="3.40.50.300:FF:000057">
    <property type="entry name" value="GTPase Der"/>
    <property type="match status" value="1"/>
</dbReference>
<evidence type="ECO:0000259" key="5">
    <source>
        <dbReference type="PROSITE" id="PS51712"/>
    </source>
</evidence>
<evidence type="ECO:0000256" key="1">
    <source>
        <dbReference type="ARBA" id="ARBA00022517"/>
    </source>
</evidence>
<feature type="domain" description="EngA-type G" evidence="5">
    <location>
        <begin position="3"/>
        <end position="166"/>
    </location>
</feature>
<dbReference type="InterPro" id="IPR027417">
    <property type="entry name" value="P-loop_NTPase"/>
</dbReference>
<keyword evidence="4" id="KW-0342">GTP-binding</keyword>
<dbReference type="Pfam" id="PF01926">
    <property type="entry name" value="MMR_HSR1"/>
    <property type="match status" value="2"/>
</dbReference>
<dbReference type="PANTHER" id="PTHR43834">
    <property type="entry name" value="GTPASE DER"/>
    <property type="match status" value="1"/>
</dbReference>
<dbReference type="AlphaFoldDB" id="A0A382YGW8"/>
<dbReference type="PANTHER" id="PTHR43834:SF6">
    <property type="entry name" value="GTPASE DER"/>
    <property type="match status" value="1"/>
</dbReference>
<dbReference type="EMBL" id="UINC01175554">
    <property type="protein sequence ID" value="SVD82229.1"/>
    <property type="molecule type" value="Genomic_DNA"/>
</dbReference>
<dbReference type="PRINTS" id="PR00326">
    <property type="entry name" value="GTP1OBG"/>
</dbReference>
<dbReference type="InterPro" id="IPR006073">
    <property type="entry name" value="GTP-bd"/>
</dbReference>
<dbReference type="NCBIfam" id="TIGR00231">
    <property type="entry name" value="small_GTP"/>
    <property type="match status" value="1"/>
</dbReference>
<organism evidence="6">
    <name type="scientific">marine metagenome</name>
    <dbReference type="NCBI Taxonomy" id="408172"/>
    <lineage>
        <taxon>unclassified sequences</taxon>
        <taxon>metagenomes</taxon>
        <taxon>ecological metagenomes</taxon>
    </lineage>
</organism>
<feature type="non-terminal residue" evidence="6">
    <location>
        <position position="195"/>
    </location>
</feature>
<keyword evidence="2" id="KW-0677">Repeat</keyword>
<accession>A0A382YGW8</accession>
<dbReference type="CDD" id="cd01894">
    <property type="entry name" value="EngA1"/>
    <property type="match status" value="1"/>
</dbReference>
<sequence length="195" mass="21113">MLPVVAIVGRPNVGKSTLFNRLTRTRNALVDDQPGVTRDRLHGMADLQGMRCLLVDTGGVAEDTSEIELKVQHQIELALEEAHAVMFVADARSGSLNGDRVIAAWLRRESQPVFLAVNKAEGLDRESAVAEFHELALGEPFPISARTGFGITSLIKAVCSRLPTETHEVDEKKTRLAVIGRPNVGKSTLVNALLG</sequence>
<dbReference type="InterPro" id="IPR005225">
    <property type="entry name" value="Small_GTP-bd"/>
</dbReference>
<evidence type="ECO:0000256" key="2">
    <source>
        <dbReference type="ARBA" id="ARBA00022737"/>
    </source>
</evidence>
<dbReference type="GO" id="GO:0043022">
    <property type="term" value="F:ribosome binding"/>
    <property type="evidence" value="ECO:0007669"/>
    <property type="project" value="TreeGrafter"/>
</dbReference>
<protein>
    <recommendedName>
        <fullName evidence="5">EngA-type G domain-containing protein</fullName>
    </recommendedName>
</protein>
<evidence type="ECO:0000256" key="3">
    <source>
        <dbReference type="ARBA" id="ARBA00022741"/>
    </source>
</evidence>
<dbReference type="SUPFAM" id="SSF52540">
    <property type="entry name" value="P-loop containing nucleoside triphosphate hydrolases"/>
    <property type="match status" value="2"/>
</dbReference>
<name>A0A382YGW8_9ZZZZ</name>
<dbReference type="GO" id="GO:0042254">
    <property type="term" value="P:ribosome biogenesis"/>
    <property type="evidence" value="ECO:0007669"/>
    <property type="project" value="UniProtKB-KW"/>
</dbReference>